<dbReference type="SUPFAM" id="SSF54695">
    <property type="entry name" value="POZ domain"/>
    <property type="match status" value="1"/>
</dbReference>
<name>A0A9E7IB57_9LILI</name>
<feature type="domain" description="BTB" evidence="2">
    <location>
        <begin position="68"/>
        <end position="142"/>
    </location>
</feature>
<dbReference type="Gene3D" id="3.80.10.10">
    <property type="entry name" value="Ribonuclease Inhibitor"/>
    <property type="match status" value="1"/>
</dbReference>
<protein>
    <submittedName>
        <fullName evidence="3">BTB POZ domain-containing protein</fullName>
    </submittedName>
</protein>
<dbReference type="AlphaFoldDB" id="A0A9E7IB57"/>
<accession>A0A9E7IB57</accession>
<evidence type="ECO:0000313" key="3">
    <source>
        <dbReference type="EMBL" id="URE49021.1"/>
    </source>
</evidence>
<keyword evidence="4" id="KW-1185">Reference proteome</keyword>
<reference evidence="3" key="1">
    <citation type="submission" date="2022-05" db="EMBL/GenBank/DDBJ databases">
        <title>The Musa troglodytarum L. genome provides insights into the mechanism of non-climacteric behaviour and enrichment of carotenoids.</title>
        <authorList>
            <person name="Wang J."/>
        </authorList>
    </citation>
    <scope>NUCLEOTIDE SEQUENCE</scope>
    <source>
        <tissue evidence="3">Leaf</tissue>
    </source>
</reference>
<dbReference type="Pfam" id="PF00651">
    <property type="entry name" value="BTB"/>
    <property type="match status" value="1"/>
</dbReference>
<proteinExistence type="predicted"/>
<evidence type="ECO:0000313" key="4">
    <source>
        <dbReference type="Proteomes" id="UP001055439"/>
    </source>
</evidence>
<dbReference type="OrthoDB" id="775260at2759"/>
<evidence type="ECO:0000256" key="1">
    <source>
        <dbReference type="ARBA" id="ARBA00004906"/>
    </source>
</evidence>
<dbReference type="InterPro" id="IPR032675">
    <property type="entry name" value="LRR_dom_sf"/>
</dbReference>
<evidence type="ECO:0000259" key="2">
    <source>
        <dbReference type="Pfam" id="PF00651"/>
    </source>
</evidence>
<dbReference type="InterPro" id="IPR000210">
    <property type="entry name" value="BTB/POZ_dom"/>
</dbReference>
<dbReference type="Gene3D" id="3.30.710.10">
    <property type="entry name" value="Potassium Channel Kv1.1, Chain A"/>
    <property type="match status" value="1"/>
</dbReference>
<dbReference type="SUPFAM" id="SSF52047">
    <property type="entry name" value="RNI-like"/>
    <property type="match status" value="1"/>
</dbReference>
<organism evidence="3 4">
    <name type="scientific">Musa troglodytarum</name>
    <name type="common">fe'i banana</name>
    <dbReference type="NCBI Taxonomy" id="320322"/>
    <lineage>
        <taxon>Eukaryota</taxon>
        <taxon>Viridiplantae</taxon>
        <taxon>Streptophyta</taxon>
        <taxon>Embryophyta</taxon>
        <taxon>Tracheophyta</taxon>
        <taxon>Spermatophyta</taxon>
        <taxon>Magnoliopsida</taxon>
        <taxon>Liliopsida</taxon>
        <taxon>Zingiberales</taxon>
        <taxon>Musaceae</taxon>
        <taxon>Musa</taxon>
    </lineage>
</organism>
<sequence length="510" mass="57530">MASATTDGDDVVLELIDPSAVQNELRPEKVTSISTSGVESWNLGLLLQSPSVKVRANRNRQVVFTDQLVEQSAYFRGLLCGSFSESSLAHVSIQWNLEALVHVLQFIHGFQLHITSNNFLLILEAALYFGVERLLLECESWFQRMTLAEGQQIPMDTVIEAWNFGLEQGVGFVPELCKGYLARNFVAASRCIDKPCERHLCEALLIWLSNNRRSSQCSSDDSKFDILRKVRIALLPLEFAAGLRRDFSQLGEEAICTILDLMKDSFSIILAALVGDKLDNFRIRLTEYSEVSMQALTSIVRRNPVIANYKGYLFELTQHCILEEVAFGWGFSILSVEELVPLSRLRFCFLQISMPQLRVLRLEWVTPWMTNNDLAVLTKNCPNVVEFSLSGCKLLDSASQEIISNGWPGLTFIHLEGKGIERNFIYQAASKLPLLRKLALDLCDACEGGFDSPSHAERCFLSTVTISRCKSQKCAFDSQTMEAFRSVHKETIVIEWDCKEARTTVVKERI</sequence>
<dbReference type="EMBL" id="CP097511">
    <property type="protein sequence ID" value="URE49021.1"/>
    <property type="molecule type" value="Genomic_DNA"/>
</dbReference>
<dbReference type="CDD" id="cd18186">
    <property type="entry name" value="BTB_POZ_ZBTB_KLHL-like"/>
    <property type="match status" value="1"/>
</dbReference>
<gene>
    <name evidence="3" type="ORF">MUK42_14648</name>
</gene>
<dbReference type="InterPro" id="IPR011333">
    <property type="entry name" value="SKP1/BTB/POZ_sf"/>
</dbReference>
<comment type="pathway">
    <text evidence="1">Protein modification; protein ubiquitination.</text>
</comment>
<dbReference type="Proteomes" id="UP001055439">
    <property type="component" value="Chromosome 9"/>
</dbReference>